<evidence type="ECO:0000313" key="2">
    <source>
        <dbReference type="Proteomes" id="UP001403385"/>
    </source>
</evidence>
<accession>A0AAW9SBE1</accession>
<name>A0AAW9SBE1_9BACT</name>
<dbReference type="PROSITE" id="PS51257">
    <property type="entry name" value="PROKAR_LIPOPROTEIN"/>
    <property type="match status" value="1"/>
</dbReference>
<dbReference type="RefSeq" id="WP_346821866.1">
    <property type="nucleotide sequence ID" value="NZ_JBDKWZ010000007.1"/>
</dbReference>
<protein>
    <recommendedName>
        <fullName evidence="3">Lipoprotein</fullName>
    </recommendedName>
</protein>
<sequence length="255" mass="29040">MQKLKFFVYALFITPLLLTSCSKDDDDPQPAKLEDVKFALKEDFEEITAPQNLQKSEDPNAQQVLGYIQQANSFKSYMNFFTIPEGAEKSNTPINAAGGRVTSGEYLVYKWSYDGLTIAYQVSQQGNEYVFEAFINDGEGSSTLVKYIEARQSTDGKKGSMKVFDFYDLDDNGKLDDVTANYIWEHRDNGSIYFKFDFGNDALVYELEVNADASGKVQYYIEGELYYFVEWDAQGNGSWKYYSEGKVVESDSWTV</sequence>
<dbReference type="EMBL" id="JBDKWZ010000007">
    <property type="protein sequence ID" value="MEN7549095.1"/>
    <property type="molecule type" value="Genomic_DNA"/>
</dbReference>
<gene>
    <name evidence="1" type="ORF">AAG747_14325</name>
</gene>
<organism evidence="1 2">
    <name type="scientific">Rapidithrix thailandica</name>
    <dbReference type="NCBI Taxonomy" id="413964"/>
    <lineage>
        <taxon>Bacteria</taxon>
        <taxon>Pseudomonadati</taxon>
        <taxon>Bacteroidota</taxon>
        <taxon>Cytophagia</taxon>
        <taxon>Cytophagales</taxon>
        <taxon>Flammeovirgaceae</taxon>
        <taxon>Rapidithrix</taxon>
    </lineage>
</organism>
<keyword evidence="2" id="KW-1185">Reference proteome</keyword>
<reference evidence="1 2" key="1">
    <citation type="submission" date="2024-04" db="EMBL/GenBank/DDBJ databases">
        <title>Novel genus in family Flammeovirgaceae.</title>
        <authorList>
            <person name="Nguyen T.H."/>
            <person name="Vuong T.Q."/>
            <person name="Le H."/>
            <person name="Kim S.-G."/>
        </authorList>
    </citation>
    <scope>NUCLEOTIDE SEQUENCE [LARGE SCALE GENOMIC DNA]</scope>
    <source>
        <strain evidence="1 2">JCM 23209</strain>
    </source>
</reference>
<proteinExistence type="predicted"/>
<evidence type="ECO:0000313" key="1">
    <source>
        <dbReference type="EMBL" id="MEN7549095.1"/>
    </source>
</evidence>
<dbReference type="AlphaFoldDB" id="A0AAW9SBE1"/>
<evidence type="ECO:0008006" key="3">
    <source>
        <dbReference type="Google" id="ProtNLM"/>
    </source>
</evidence>
<dbReference type="Proteomes" id="UP001403385">
    <property type="component" value="Unassembled WGS sequence"/>
</dbReference>
<comment type="caution">
    <text evidence="1">The sequence shown here is derived from an EMBL/GenBank/DDBJ whole genome shotgun (WGS) entry which is preliminary data.</text>
</comment>